<name>A0A445HJP7_GLYSO</name>
<sequence length="96" mass="10126">MAYGRSRASSVLDGFTLNPLPYPVLLILSLIFIFLGVSCSLVIINGKFILVLLCFITGGKAGANSPRLFRRELSMGCGCFDPGVADNGAISIQLSG</sequence>
<dbReference type="Proteomes" id="UP000289340">
    <property type="component" value="Chromosome 12"/>
</dbReference>
<comment type="caution">
    <text evidence="2">The sequence shown here is derived from an EMBL/GenBank/DDBJ whole genome shotgun (WGS) entry which is preliminary data.</text>
</comment>
<keyword evidence="1" id="KW-0472">Membrane</keyword>
<reference evidence="2 3" key="1">
    <citation type="submission" date="2018-09" db="EMBL/GenBank/DDBJ databases">
        <title>A high-quality reference genome of wild soybean provides a powerful tool to mine soybean genomes.</title>
        <authorList>
            <person name="Xie M."/>
            <person name="Chung C.Y.L."/>
            <person name="Li M.-W."/>
            <person name="Wong F.-L."/>
            <person name="Chan T.-F."/>
            <person name="Lam H.-M."/>
        </authorList>
    </citation>
    <scope>NUCLEOTIDE SEQUENCE [LARGE SCALE GENOMIC DNA]</scope>
    <source>
        <strain evidence="3">cv. W05</strain>
        <tissue evidence="2">Hypocotyl of etiolated seedlings</tissue>
    </source>
</reference>
<evidence type="ECO:0000313" key="2">
    <source>
        <dbReference type="EMBL" id="RZB73911.1"/>
    </source>
</evidence>
<evidence type="ECO:0000256" key="1">
    <source>
        <dbReference type="SAM" id="Phobius"/>
    </source>
</evidence>
<gene>
    <name evidence="2" type="ORF">D0Y65_033159</name>
</gene>
<dbReference type="AlphaFoldDB" id="A0A445HJP7"/>
<keyword evidence="1" id="KW-1133">Transmembrane helix</keyword>
<evidence type="ECO:0000313" key="3">
    <source>
        <dbReference type="Proteomes" id="UP000289340"/>
    </source>
</evidence>
<accession>A0A445HJP7</accession>
<keyword evidence="3" id="KW-1185">Reference proteome</keyword>
<organism evidence="2 3">
    <name type="scientific">Glycine soja</name>
    <name type="common">Wild soybean</name>
    <dbReference type="NCBI Taxonomy" id="3848"/>
    <lineage>
        <taxon>Eukaryota</taxon>
        <taxon>Viridiplantae</taxon>
        <taxon>Streptophyta</taxon>
        <taxon>Embryophyta</taxon>
        <taxon>Tracheophyta</taxon>
        <taxon>Spermatophyta</taxon>
        <taxon>Magnoliopsida</taxon>
        <taxon>eudicotyledons</taxon>
        <taxon>Gunneridae</taxon>
        <taxon>Pentapetalae</taxon>
        <taxon>rosids</taxon>
        <taxon>fabids</taxon>
        <taxon>Fabales</taxon>
        <taxon>Fabaceae</taxon>
        <taxon>Papilionoideae</taxon>
        <taxon>50 kb inversion clade</taxon>
        <taxon>NPAAA clade</taxon>
        <taxon>indigoferoid/millettioid clade</taxon>
        <taxon>Phaseoleae</taxon>
        <taxon>Glycine</taxon>
        <taxon>Glycine subgen. Soja</taxon>
    </lineage>
</organism>
<evidence type="ECO:0008006" key="4">
    <source>
        <dbReference type="Google" id="ProtNLM"/>
    </source>
</evidence>
<proteinExistence type="predicted"/>
<feature type="transmembrane region" description="Helical" evidence="1">
    <location>
        <begin position="20"/>
        <end position="44"/>
    </location>
</feature>
<keyword evidence="1" id="KW-0812">Transmembrane</keyword>
<protein>
    <recommendedName>
        <fullName evidence="4">Transmembrane protein</fullName>
    </recommendedName>
</protein>
<dbReference type="EMBL" id="QZWG01000012">
    <property type="protein sequence ID" value="RZB73911.1"/>
    <property type="molecule type" value="Genomic_DNA"/>
</dbReference>